<dbReference type="InterPro" id="IPR008271">
    <property type="entry name" value="Ser/Thr_kinase_AS"/>
</dbReference>
<evidence type="ECO:0000256" key="5">
    <source>
        <dbReference type="ARBA" id="ARBA00022777"/>
    </source>
</evidence>
<comment type="catalytic activity">
    <reaction evidence="7">
        <text>L-threonyl-[protein] + ATP = O-phospho-L-threonyl-[protein] + ADP + H(+)</text>
        <dbReference type="Rhea" id="RHEA:46608"/>
        <dbReference type="Rhea" id="RHEA-COMP:11060"/>
        <dbReference type="Rhea" id="RHEA-COMP:11605"/>
        <dbReference type="ChEBI" id="CHEBI:15378"/>
        <dbReference type="ChEBI" id="CHEBI:30013"/>
        <dbReference type="ChEBI" id="CHEBI:30616"/>
        <dbReference type="ChEBI" id="CHEBI:61977"/>
        <dbReference type="ChEBI" id="CHEBI:456216"/>
        <dbReference type="EC" id="2.7.11.11"/>
    </reaction>
</comment>
<sequence>MLAHTGRKIKKSKRRYQARVASLQTKALTPDFPSKPKFRLNFRQQVSTVSLSLKRTHCDGDGPYGRTVTIACKFHKPSAPDSDNCACSVAAAPPAGIGINSTGSFVRPPLPPFFEMTSTVSSPLSGFLPIASTHVLQSQRPQSNKLSPSSIPNSSGAGYSDIPKSAATSPNNTPFQGSGFLSNSGSNIQSPTPNFFMSNPLVLSPQVSATALRDFHLSDPHSSHNSPAASSDTYFDEDDMEIEMTIEDPFGRDKMNPSPPSHATPTNTSEAPQKIKSIVNARNTAETRNACPALHAHQFELLRTLGTGTFARVWLVRPKREYRTSGTEFYALKVLKKKDVVKLKQVEHVLNERMLLSVSRSQPFIVDLFASWSDRENLYMLLEYSPGGEVFTYLRKMRRFNQVQTQFYIASVTLILEFLHDRGIVYRDLKPENILLDARGHVKLVDFGFAKRIGSQETYTLCGTPEYLSPEVIQSRGHTTAVDWWALGILTYEFLCGFPPFYDNSPFAIYEKIVQGRISFPASLDETTRDFVSRLCEADLSSRLGNLVNGARDVKNHPFFFGIDWKALGEQRMNGPLVPELSFPGDTRYFDEYPHPSPDFEPYKPEAHPQEESFFRDF</sequence>
<dbReference type="InterPro" id="IPR017441">
    <property type="entry name" value="Protein_kinase_ATP_BS"/>
</dbReference>
<keyword evidence="4 9" id="KW-0547">Nucleotide-binding</keyword>
<protein>
    <recommendedName>
        <fullName evidence="1">cAMP-dependent protein kinase</fullName>
        <ecNumber evidence="1">2.7.11.11</ecNumber>
    </recommendedName>
</protein>
<evidence type="ECO:0000313" key="14">
    <source>
        <dbReference type="Proteomes" id="UP000283090"/>
    </source>
</evidence>
<evidence type="ECO:0000256" key="6">
    <source>
        <dbReference type="ARBA" id="ARBA00022840"/>
    </source>
</evidence>
<evidence type="ECO:0000256" key="8">
    <source>
        <dbReference type="ARBA" id="ARBA00047454"/>
    </source>
</evidence>
<dbReference type="GO" id="GO:0005952">
    <property type="term" value="C:cAMP-dependent protein kinase complex"/>
    <property type="evidence" value="ECO:0007669"/>
    <property type="project" value="TreeGrafter"/>
</dbReference>
<name>A0A437A023_ARTFL</name>
<dbReference type="VEuPathDB" id="FungiDB:DFL_006361"/>
<dbReference type="GO" id="GO:0005524">
    <property type="term" value="F:ATP binding"/>
    <property type="evidence" value="ECO:0007669"/>
    <property type="project" value="UniProtKB-UniRule"/>
</dbReference>
<feature type="binding site" evidence="9">
    <location>
        <position position="333"/>
    </location>
    <ligand>
        <name>ATP</name>
        <dbReference type="ChEBI" id="CHEBI:30616"/>
    </ligand>
</feature>
<comment type="caution">
    <text evidence="13">The sequence shown here is derived from an EMBL/GenBank/DDBJ whole genome shotgun (WGS) entry which is preliminary data.</text>
</comment>
<dbReference type="PROSITE" id="PS50011">
    <property type="entry name" value="PROTEIN_KINASE_DOM"/>
    <property type="match status" value="1"/>
</dbReference>
<comment type="catalytic activity">
    <reaction evidence="8">
        <text>L-seryl-[protein] + ATP = O-phospho-L-seryl-[protein] + ADP + H(+)</text>
        <dbReference type="Rhea" id="RHEA:17989"/>
        <dbReference type="Rhea" id="RHEA-COMP:9863"/>
        <dbReference type="Rhea" id="RHEA-COMP:11604"/>
        <dbReference type="ChEBI" id="CHEBI:15378"/>
        <dbReference type="ChEBI" id="CHEBI:29999"/>
        <dbReference type="ChEBI" id="CHEBI:30616"/>
        <dbReference type="ChEBI" id="CHEBI:83421"/>
        <dbReference type="ChEBI" id="CHEBI:456216"/>
        <dbReference type="EC" id="2.7.11.11"/>
    </reaction>
</comment>
<dbReference type="GO" id="GO:0005829">
    <property type="term" value="C:cytosol"/>
    <property type="evidence" value="ECO:0007669"/>
    <property type="project" value="TreeGrafter"/>
</dbReference>
<feature type="compositionally biased region" description="Low complexity" evidence="10">
    <location>
        <begin position="223"/>
        <end position="232"/>
    </location>
</feature>
<reference evidence="13 14" key="1">
    <citation type="submission" date="2019-01" db="EMBL/GenBank/DDBJ databases">
        <title>Intercellular communication is required for trap formation in the nematode-trapping fungus Duddingtonia flagrans.</title>
        <authorList>
            <person name="Youssar L."/>
            <person name="Wernet V."/>
            <person name="Hensel N."/>
            <person name="Hildebrandt H.-G."/>
            <person name="Fischer R."/>
        </authorList>
    </citation>
    <scope>NUCLEOTIDE SEQUENCE [LARGE SCALE GENOMIC DNA]</scope>
    <source>
        <strain evidence="13 14">CBS H-5679</strain>
    </source>
</reference>
<keyword evidence="2" id="KW-0723">Serine/threonine-protein kinase</keyword>
<dbReference type="Gene3D" id="3.30.200.20">
    <property type="entry name" value="Phosphorylase Kinase, domain 1"/>
    <property type="match status" value="1"/>
</dbReference>
<dbReference type="STRING" id="97331.A0A437A023"/>
<feature type="region of interest" description="Disordered" evidence="10">
    <location>
        <begin position="136"/>
        <end position="186"/>
    </location>
</feature>
<evidence type="ECO:0000256" key="10">
    <source>
        <dbReference type="SAM" id="MobiDB-lite"/>
    </source>
</evidence>
<dbReference type="Proteomes" id="UP000283090">
    <property type="component" value="Unassembled WGS sequence"/>
</dbReference>
<dbReference type="PROSITE" id="PS00108">
    <property type="entry name" value="PROTEIN_KINASE_ST"/>
    <property type="match status" value="1"/>
</dbReference>
<evidence type="ECO:0000256" key="3">
    <source>
        <dbReference type="ARBA" id="ARBA00022679"/>
    </source>
</evidence>
<evidence type="ECO:0000259" key="12">
    <source>
        <dbReference type="PROSITE" id="PS51285"/>
    </source>
</evidence>
<keyword evidence="6 9" id="KW-0067">ATP-binding</keyword>
<dbReference type="EC" id="2.7.11.11" evidence="1"/>
<feature type="compositionally biased region" description="Polar residues" evidence="10">
    <location>
        <begin position="136"/>
        <end position="157"/>
    </location>
</feature>
<feature type="domain" description="Protein kinase" evidence="11">
    <location>
        <begin position="299"/>
        <end position="560"/>
    </location>
</feature>
<feature type="region of interest" description="Disordered" evidence="10">
    <location>
        <begin position="249"/>
        <end position="272"/>
    </location>
</feature>
<gene>
    <name evidence="13" type="ORF">DFL_006361</name>
</gene>
<feature type="region of interest" description="Disordered" evidence="10">
    <location>
        <begin position="218"/>
        <end position="237"/>
    </location>
</feature>
<dbReference type="PROSITE" id="PS51285">
    <property type="entry name" value="AGC_KINASE_CTER"/>
    <property type="match status" value="1"/>
</dbReference>
<dbReference type="GeneID" id="93588672"/>
<feature type="region of interest" description="Disordered" evidence="10">
    <location>
        <begin position="599"/>
        <end position="618"/>
    </location>
</feature>
<dbReference type="PANTHER" id="PTHR24353:SF37">
    <property type="entry name" value="CAMP-DEPENDENT PROTEIN KINASE CATALYTIC SUBUNIT PRKX"/>
    <property type="match status" value="1"/>
</dbReference>
<evidence type="ECO:0000259" key="11">
    <source>
        <dbReference type="PROSITE" id="PS50011"/>
    </source>
</evidence>
<accession>A0A437A023</accession>
<feature type="compositionally biased region" description="Polar residues" evidence="10">
    <location>
        <begin position="166"/>
        <end position="186"/>
    </location>
</feature>
<evidence type="ECO:0000256" key="1">
    <source>
        <dbReference type="ARBA" id="ARBA00012444"/>
    </source>
</evidence>
<evidence type="ECO:0000256" key="2">
    <source>
        <dbReference type="ARBA" id="ARBA00022527"/>
    </source>
</evidence>
<evidence type="ECO:0000256" key="7">
    <source>
        <dbReference type="ARBA" id="ARBA00047292"/>
    </source>
</evidence>
<dbReference type="GO" id="GO:0004691">
    <property type="term" value="F:cAMP-dependent protein kinase activity"/>
    <property type="evidence" value="ECO:0007669"/>
    <property type="project" value="UniProtKB-EC"/>
</dbReference>
<dbReference type="EMBL" id="SAEB01000007">
    <property type="protein sequence ID" value="RVD84621.1"/>
    <property type="molecule type" value="Genomic_DNA"/>
</dbReference>
<dbReference type="PROSITE" id="PS00107">
    <property type="entry name" value="PROTEIN_KINASE_ATP"/>
    <property type="match status" value="1"/>
</dbReference>
<dbReference type="SMART" id="SM00133">
    <property type="entry name" value="S_TK_X"/>
    <property type="match status" value="1"/>
</dbReference>
<dbReference type="AlphaFoldDB" id="A0A437A023"/>
<organism evidence="13 14">
    <name type="scientific">Arthrobotrys flagrans</name>
    <name type="common">Nematode-trapping fungus</name>
    <name type="synonym">Trichothecium flagrans</name>
    <dbReference type="NCBI Taxonomy" id="97331"/>
    <lineage>
        <taxon>Eukaryota</taxon>
        <taxon>Fungi</taxon>
        <taxon>Dikarya</taxon>
        <taxon>Ascomycota</taxon>
        <taxon>Pezizomycotina</taxon>
        <taxon>Orbiliomycetes</taxon>
        <taxon>Orbiliales</taxon>
        <taxon>Orbiliaceae</taxon>
        <taxon>Arthrobotrys</taxon>
    </lineage>
</organism>
<dbReference type="Pfam" id="PF00069">
    <property type="entry name" value="Pkinase"/>
    <property type="match status" value="1"/>
</dbReference>
<feature type="domain" description="AGC-kinase C-terminal" evidence="12">
    <location>
        <begin position="561"/>
        <end position="618"/>
    </location>
</feature>
<dbReference type="RefSeq" id="XP_067490165.1">
    <property type="nucleotide sequence ID" value="XM_067635769.1"/>
</dbReference>
<dbReference type="Gene3D" id="1.10.510.10">
    <property type="entry name" value="Transferase(Phosphotransferase) domain 1"/>
    <property type="match status" value="1"/>
</dbReference>
<dbReference type="SMART" id="SM00220">
    <property type="entry name" value="S_TKc"/>
    <property type="match status" value="1"/>
</dbReference>
<feature type="compositionally biased region" description="Basic and acidic residues" evidence="10">
    <location>
        <begin position="601"/>
        <end position="618"/>
    </location>
</feature>
<dbReference type="OrthoDB" id="63267at2759"/>
<evidence type="ECO:0000256" key="4">
    <source>
        <dbReference type="ARBA" id="ARBA00022741"/>
    </source>
</evidence>
<dbReference type="SUPFAM" id="SSF56112">
    <property type="entry name" value="Protein kinase-like (PK-like)"/>
    <property type="match status" value="1"/>
</dbReference>
<keyword evidence="14" id="KW-1185">Reference proteome</keyword>
<dbReference type="PANTHER" id="PTHR24353">
    <property type="entry name" value="CYCLIC NUCLEOTIDE-DEPENDENT PROTEIN KINASE"/>
    <property type="match status" value="1"/>
</dbReference>
<proteinExistence type="predicted"/>
<keyword evidence="5" id="KW-0418">Kinase</keyword>
<dbReference type="InterPro" id="IPR000961">
    <property type="entry name" value="AGC-kinase_C"/>
</dbReference>
<evidence type="ECO:0000313" key="13">
    <source>
        <dbReference type="EMBL" id="RVD84621.1"/>
    </source>
</evidence>
<dbReference type="InterPro" id="IPR000719">
    <property type="entry name" value="Prot_kinase_dom"/>
</dbReference>
<keyword evidence="3" id="KW-0808">Transferase</keyword>
<dbReference type="InterPro" id="IPR011009">
    <property type="entry name" value="Kinase-like_dom_sf"/>
</dbReference>
<evidence type="ECO:0000256" key="9">
    <source>
        <dbReference type="PROSITE-ProRule" id="PRU10141"/>
    </source>
</evidence>
<dbReference type="FunFam" id="1.10.510.10:FF:000005">
    <property type="entry name" value="cAMP-dependent protein kinase catalytic subunit alpha"/>
    <property type="match status" value="1"/>
</dbReference>